<proteinExistence type="predicted"/>
<evidence type="ECO:0000313" key="3">
    <source>
        <dbReference type="Proteomes" id="UP000228921"/>
    </source>
</evidence>
<gene>
    <name evidence="2" type="ORF">CUN51_06990</name>
</gene>
<accession>A0A2M8NZM1</accession>
<dbReference type="EMBL" id="PGTK01000007">
    <property type="protein sequence ID" value="PJF30724.1"/>
    <property type="molecule type" value="Genomic_DNA"/>
</dbReference>
<protein>
    <submittedName>
        <fullName evidence="2">Uncharacterized protein</fullName>
    </submittedName>
</protein>
<evidence type="ECO:0000256" key="1">
    <source>
        <dbReference type="SAM" id="MobiDB-lite"/>
    </source>
</evidence>
<organism evidence="2 3">
    <name type="scientific">Candidatus Thermofonsia Clade 1 bacterium</name>
    <dbReference type="NCBI Taxonomy" id="2364210"/>
    <lineage>
        <taxon>Bacteria</taxon>
        <taxon>Bacillati</taxon>
        <taxon>Chloroflexota</taxon>
        <taxon>Candidatus Thermofontia</taxon>
        <taxon>Candidatus Thermofonsia Clade 1</taxon>
    </lineage>
</organism>
<evidence type="ECO:0000313" key="2">
    <source>
        <dbReference type="EMBL" id="PJF30724.1"/>
    </source>
</evidence>
<feature type="region of interest" description="Disordered" evidence="1">
    <location>
        <begin position="18"/>
        <end position="53"/>
    </location>
</feature>
<comment type="caution">
    <text evidence="2">The sequence shown here is derived from an EMBL/GenBank/DDBJ whole genome shotgun (WGS) entry which is preliminary data.</text>
</comment>
<dbReference type="Proteomes" id="UP000228921">
    <property type="component" value="Unassembled WGS sequence"/>
</dbReference>
<name>A0A2M8NZM1_9CHLR</name>
<sequence length="62" mass="7038">MFYPDSLQDEALLEMHSHTSPWTELFQEDSKSEAHESEAAATWQSAEDERPTHDALSAIFEG</sequence>
<feature type="compositionally biased region" description="Basic and acidic residues" evidence="1">
    <location>
        <begin position="28"/>
        <end position="38"/>
    </location>
</feature>
<reference evidence="2 3" key="1">
    <citation type="submission" date="2017-11" db="EMBL/GenBank/DDBJ databases">
        <title>Evolution of Phototrophy in the Chloroflexi Phylum Driven by Horizontal Gene Transfer.</title>
        <authorList>
            <person name="Ward L.M."/>
            <person name="Hemp J."/>
            <person name="Shih P.M."/>
            <person name="Mcglynn S.E."/>
            <person name="Fischer W."/>
        </authorList>
    </citation>
    <scope>NUCLEOTIDE SEQUENCE [LARGE SCALE GENOMIC DNA]</scope>
    <source>
        <strain evidence="2">CP2_2F</strain>
    </source>
</reference>
<dbReference type="AlphaFoldDB" id="A0A2M8NZM1"/>